<evidence type="ECO:0000313" key="2">
    <source>
        <dbReference type="Proteomes" id="UP000814128"/>
    </source>
</evidence>
<dbReference type="EMBL" id="MU273538">
    <property type="protein sequence ID" value="KAI0032709.1"/>
    <property type="molecule type" value="Genomic_DNA"/>
</dbReference>
<proteinExistence type="predicted"/>
<accession>A0ACB8QLK2</accession>
<protein>
    <submittedName>
        <fullName evidence="1">Uncharacterized protein</fullName>
    </submittedName>
</protein>
<reference evidence="1" key="2">
    <citation type="journal article" date="2022" name="New Phytol.">
        <title>Evolutionary transition to the ectomycorrhizal habit in the genomes of a hyperdiverse lineage of mushroom-forming fungi.</title>
        <authorList>
            <person name="Looney B."/>
            <person name="Miyauchi S."/>
            <person name="Morin E."/>
            <person name="Drula E."/>
            <person name="Courty P.E."/>
            <person name="Kohler A."/>
            <person name="Kuo A."/>
            <person name="LaButti K."/>
            <person name="Pangilinan J."/>
            <person name="Lipzen A."/>
            <person name="Riley R."/>
            <person name="Andreopoulos W."/>
            <person name="He G."/>
            <person name="Johnson J."/>
            <person name="Nolan M."/>
            <person name="Tritt A."/>
            <person name="Barry K.W."/>
            <person name="Grigoriev I.V."/>
            <person name="Nagy L.G."/>
            <person name="Hibbett D."/>
            <person name="Henrissat B."/>
            <person name="Matheny P.B."/>
            <person name="Labbe J."/>
            <person name="Martin F.M."/>
        </authorList>
    </citation>
    <scope>NUCLEOTIDE SEQUENCE</scope>
    <source>
        <strain evidence="1">EC-137</strain>
    </source>
</reference>
<sequence length="278" mass="30687">MTMRQLPDYDDLPSFRGIPGCAWDVWGKGDELGTVNLLTNTVVQQAAREEIRTGKRVAVDLPVNFFTQPLFGRRPAEITSWVKPSDRRDEEIRINTQSSSHWTGLLHFPLPGHGVLYQGVSCSTAPVGTLNINEPGNVDPNTICLGIHGWAQHGISGRGVLLDVARHYSMAGNTPPYDPFRRYEISSATLEACARDQGVVFRPGDILLLRTGFLESDVSPLTFQMIVPMWGMPIGKLFNLDVLSEHCAEASRYTFFFSSWPINVLGGVASPPNAMAIF</sequence>
<organism evidence="1 2">
    <name type="scientific">Vararia minispora EC-137</name>
    <dbReference type="NCBI Taxonomy" id="1314806"/>
    <lineage>
        <taxon>Eukaryota</taxon>
        <taxon>Fungi</taxon>
        <taxon>Dikarya</taxon>
        <taxon>Basidiomycota</taxon>
        <taxon>Agaricomycotina</taxon>
        <taxon>Agaricomycetes</taxon>
        <taxon>Russulales</taxon>
        <taxon>Lachnocladiaceae</taxon>
        <taxon>Vararia</taxon>
    </lineage>
</organism>
<gene>
    <name evidence="1" type="ORF">K488DRAFT_85615</name>
</gene>
<comment type="caution">
    <text evidence="1">The sequence shown here is derived from an EMBL/GenBank/DDBJ whole genome shotgun (WGS) entry which is preliminary data.</text>
</comment>
<name>A0ACB8QLK2_9AGAM</name>
<keyword evidence="2" id="KW-1185">Reference proteome</keyword>
<reference evidence="1" key="1">
    <citation type="submission" date="2021-02" db="EMBL/GenBank/DDBJ databases">
        <authorList>
            <consortium name="DOE Joint Genome Institute"/>
            <person name="Ahrendt S."/>
            <person name="Looney B.P."/>
            <person name="Miyauchi S."/>
            <person name="Morin E."/>
            <person name="Drula E."/>
            <person name="Courty P.E."/>
            <person name="Chicoki N."/>
            <person name="Fauchery L."/>
            <person name="Kohler A."/>
            <person name="Kuo A."/>
            <person name="Labutti K."/>
            <person name="Pangilinan J."/>
            <person name="Lipzen A."/>
            <person name="Riley R."/>
            <person name="Andreopoulos W."/>
            <person name="He G."/>
            <person name="Johnson J."/>
            <person name="Barry K.W."/>
            <person name="Grigoriev I.V."/>
            <person name="Nagy L."/>
            <person name="Hibbett D."/>
            <person name="Henrissat B."/>
            <person name="Matheny P.B."/>
            <person name="Labbe J."/>
            <person name="Martin F."/>
        </authorList>
    </citation>
    <scope>NUCLEOTIDE SEQUENCE</scope>
    <source>
        <strain evidence="1">EC-137</strain>
    </source>
</reference>
<dbReference type="Proteomes" id="UP000814128">
    <property type="component" value="Unassembled WGS sequence"/>
</dbReference>
<evidence type="ECO:0000313" key="1">
    <source>
        <dbReference type="EMBL" id="KAI0032709.1"/>
    </source>
</evidence>